<dbReference type="SMR" id="E4TD49"/>
<sequence>MEKPLLPNVYTLKHKFFWGAFLNIARHNAFITICHINEQLGLKTPSNDDKIVDVVCETWNNILNNDHDLLKKSQLTELILKHFPFLTAMCYHPPKKEGKKKGHQKEQQKEKESEAQSQAEALNPSKLIEALEILVNQLHSLRNYYSHYKHKKPDAEKDIFKHLYKAFDASLRMVKEDYKAHFTVNLTRDFAHLNRKGKNKQDNPDFNRYRFEKDGFFTESGLLFFTNLFLDKRDAYWMLKKVSGFKASHKQREKMTTEVFCRSRILLPKLRLESRYDHNQMLLDMLSELSRCPKLLYEKLSEENKKHFQVEADGFLDEIEEEQNPFKDTLIRHQDRFPYFALRYLDLNESFKSIRFQVDLGTYHYCIYDKKIGDEQEKRHLTRTLLSFGRLQDFTEINRPQEWKALTKDLDYKETSNQPFISKTTPHYHITDNKIGFRLGTSKELYPSLEIKDGANRIAKYPYNSGFVAHAFISVHELLPLMFYQHLTGKSEDLLKETVRHIQRIYKDFEEERINTIEDLEKANQGRLPLGAFPKQMLGLLQNKQPDLSEKAKIKIEKLIAETKLLSHRLNTKLKSSPKLGKRREKLIKTGVLADWLVKDFMRFQPVAYDAQNQPIKSSKANSTEFWFIRRALALYGGEKNRLEGYFKQTNLIGNTNPHPFLNKFNWKACRNLVDFYQQYLEQREKFLEAIKNQPWEPYQYCLLLKIPKENRKNLVKGWEQGGISLPRGLFTEAIRETLSEDLMLSKPIRKEIKKHGRVGFISRAITLYFKEKYQDKHQSFYNLSYKLEAKAPLLKREEHYEYWQQNKPQSPTESQRLELHTSDRWKDYLLYKRWQHLEKKLRLYRNQDVMLWLMTLELTKNHFKELNLNYHQLKLENLAVNVQEADAKLNPLNQTLPMVLPVKVYPATAFGEVQYHKTPIRTVYIREEHTKALKMGNFKALVKDRRLNGLFSFIKEENDTQKHPISQLRLRRELEIYQSLRVDAFKETLSLEEKLLNKHTSLSSLENEFRALLEEWKKEYAASSMVTDEHIAFIASVRNAFCHNQYPFYKEALHAPIPLFTVAQPTTEEKDGLGIAEALLKVLREYCEIVKSQI</sequence>
<organism evidence="2 3">
    <name type="scientific">Riemerella anatipestifer (strain ATCC 11845 / DSM 15868 / JCM 9532 / NCTC 11014)</name>
    <dbReference type="NCBI Taxonomy" id="693978"/>
    <lineage>
        <taxon>Bacteria</taxon>
        <taxon>Pseudomonadati</taxon>
        <taxon>Bacteroidota</taxon>
        <taxon>Flavobacteriia</taxon>
        <taxon>Flavobacteriales</taxon>
        <taxon>Weeksellaceae</taxon>
        <taxon>Riemerella</taxon>
    </lineage>
</organism>
<evidence type="ECO:0000313" key="3">
    <source>
        <dbReference type="Proteomes" id="UP000010093"/>
    </source>
</evidence>
<dbReference type="CDD" id="cd20477">
    <property type="entry name" value="Cas13b_Pb-like"/>
    <property type="match status" value="1"/>
</dbReference>
<dbReference type="Proteomes" id="UP000010093">
    <property type="component" value="Chromosome"/>
</dbReference>
<reference evidence="2 3" key="1">
    <citation type="journal article" date="2012" name="J. Bacteriol.">
        <title>Complete genome sequence of Riemerella anatipestifer reference strain.</title>
        <authorList>
            <person name="Wang X."/>
            <person name="Zhu D."/>
            <person name="Wang M."/>
            <person name="Cheng A."/>
            <person name="Jia R."/>
            <person name="Zhou Y."/>
            <person name="Chen Z."/>
            <person name="Luo Q."/>
            <person name="Liu F."/>
            <person name="Wang Y."/>
            <person name="Chen X.Y."/>
        </authorList>
    </citation>
    <scope>NUCLEOTIDE SEQUENCE [LARGE SCALE GENOMIC DNA]</scope>
    <source>
        <strain evidence="3">DSM 15868</strain>
    </source>
</reference>
<dbReference type="EMBL" id="CP003388">
    <property type="protein sequence ID" value="AFD56718.1"/>
    <property type="molecule type" value="Genomic_DNA"/>
</dbReference>
<dbReference type="NCBIfam" id="NF038190">
    <property type="entry name" value="VI_Cas13b"/>
    <property type="match status" value="1"/>
</dbReference>
<name>E4TD49_RIEAD</name>
<proteinExistence type="predicted"/>
<feature type="compositionally biased region" description="Basic and acidic residues" evidence="1">
    <location>
        <begin position="104"/>
        <end position="114"/>
    </location>
</feature>
<dbReference type="RefSeq" id="WP_004919755.1">
    <property type="nucleotide sequence ID" value="NC_014738.1"/>
</dbReference>
<dbReference type="HOGENOM" id="CLU_009156_0_0_10"/>
<dbReference type="PATRIC" id="fig|693978.17.peg.1823"/>
<protein>
    <submittedName>
        <fullName evidence="2">Uncharacterized protein</fullName>
    </submittedName>
</protein>
<dbReference type="KEGG" id="rai:RA0C_1842"/>
<evidence type="ECO:0000256" key="1">
    <source>
        <dbReference type="SAM" id="MobiDB-lite"/>
    </source>
</evidence>
<dbReference type="GeneID" id="93718667"/>
<accession>E4TD49</accession>
<feature type="region of interest" description="Disordered" evidence="1">
    <location>
        <begin position="94"/>
        <end position="120"/>
    </location>
</feature>
<gene>
    <name evidence="2" type="ORF">RA0C_1842</name>
</gene>
<dbReference type="AlphaFoldDB" id="E4TD49"/>
<dbReference type="KEGG" id="ran:Riean_1551"/>
<evidence type="ECO:0000313" key="2">
    <source>
        <dbReference type="EMBL" id="AFD56718.1"/>
    </source>
</evidence>